<dbReference type="Proteomes" id="UP000283992">
    <property type="component" value="Unassembled WGS sequence"/>
</dbReference>
<evidence type="ECO:0000313" key="10">
    <source>
        <dbReference type="Proteomes" id="UP000285697"/>
    </source>
</evidence>
<keyword evidence="1" id="KW-0812">Transmembrane</keyword>
<dbReference type="AlphaFoldDB" id="A0A396GEM5"/>
<organism evidence="5 8">
    <name type="scientific">Mediterraneibacter gnavus</name>
    <name type="common">Ruminococcus gnavus</name>
    <dbReference type="NCBI Taxonomy" id="33038"/>
    <lineage>
        <taxon>Bacteria</taxon>
        <taxon>Bacillati</taxon>
        <taxon>Bacillota</taxon>
        <taxon>Clostridia</taxon>
        <taxon>Lachnospirales</taxon>
        <taxon>Lachnospiraceae</taxon>
        <taxon>Mediterraneibacter</taxon>
    </lineage>
</organism>
<dbReference type="Proteomes" id="UP000283981">
    <property type="component" value="Unassembled WGS sequence"/>
</dbReference>
<dbReference type="Pfam" id="PF06182">
    <property type="entry name" value="ABC2_membrane_6"/>
    <property type="match status" value="1"/>
</dbReference>
<reference evidence="7 8" key="1">
    <citation type="submission" date="2018-08" db="EMBL/GenBank/DDBJ databases">
        <title>A genome reference for cultivated species of the human gut microbiota.</title>
        <authorList>
            <person name="Zou Y."/>
            <person name="Xue W."/>
            <person name="Luo G."/>
        </authorList>
    </citation>
    <scope>NUCLEOTIDE SEQUENCE [LARGE SCALE GENOMIC DNA]</scope>
    <source>
        <strain evidence="3 11">AF27-4BH</strain>
        <strain evidence="6 9">AM12-54</strain>
        <strain evidence="5 8">AM21-18</strain>
        <strain evidence="4 10">AM22-7AC</strain>
        <strain evidence="2 7">TF01-20-2</strain>
    </source>
</reference>
<sequence length="68" mass="7174">MDIYHAVIRVAVSALIPIALANYYPTVCMLGEGSSGILLYIAGACVILGVIDVLVWKKGMKAYQSTGA</sequence>
<dbReference type="InterPro" id="IPR010390">
    <property type="entry name" value="ABC-2_transporter-like"/>
</dbReference>
<feature type="transmembrane region" description="Helical" evidence="1">
    <location>
        <begin position="7"/>
        <end position="25"/>
    </location>
</feature>
<evidence type="ECO:0000313" key="2">
    <source>
        <dbReference type="EMBL" id="RGM26424.1"/>
    </source>
</evidence>
<dbReference type="EMBL" id="QRIA01000008">
    <property type="protein sequence ID" value="RHG19238.1"/>
    <property type="molecule type" value="Genomic_DNA"/>
</dbReference>
<name>A0A396GEM5_MEDGN</name>
<proteinExistence type="predicted"/>
<dbReference type="Proteomes" id="UP000260808">
    <property type="component" value="Unassembled WGS sequence"/>
</dbReference>
<dbReference type="Proteomes" id="UP000286137">
    <property type="component" value="Unassembled WGS sequence"/>
</dbReference>
<dbReference type="Proteomes" id="UP000285697">
    <property type="component" value="Unassembled WGS sequence"/>
</dbReference>
<gene>
    <name evidence="6" type="ORF">DW142_04405</name>
    <name evidence="5" type="ORF">DW243_04725</name>
    <name evidence="4" type="ORF">DW270_07880</name>
    <name evidence="3" type="ORF">DWY88_01260</name>
    <name evidence="2" type="ORF">DXC31_00795</name>
</gene>
<evidence type="ECO:0000313" key="3">
    <source>
        <dbReference type="EMBL" id="RGQ71474.1"/>
    </source>
</evidence>
<dbReference type="EMBL" id="QRTJ01000001">
    <property type="protein sequence ID" value="RGQ71474.1"/>
    <property type="molecule type" value="Genomic_DNA"/>
</dbReference>
<keyword evidence="1" id="KW-1133">Transmembrane helix</keyword>
<evidence type="ECO:0000256" key="1">
    <source>
        <dbReference type="SAM" id="Phobius"/>
    </source>
</evidence>
<evidence type="ECO:0000313" key="5">
    <source>
        <dbReference type="EMBL" id="RHG86549.1"/>
    </source>
</evidence>
<evidence type="ECO:0000313" key="11">
    <source>
        <dbReference type="Proteomes" id="UP000286137"/>
    </source>
</evidence>
<evidence type="ECO:0000313" key="4">
    <source>
        <dbReference type="EMBL" id="RHG19238.1"/>
    </source>
</evidence>
<comment type="caution">
    <text evidence="5">The sequence shown here is derived from an EMBL/GenBank/DDBJ whole genome shotgun (WGS) entry which is preliminary data.</text>
</comment>
<evidence type="ECO:0000313" key="7">
    <source>
        <dbReference type="Proteomes" id="UP000260808"/>
    </source>
</evidence>
<feature type="transmembrane region" description="Helical" evidence="1">
    <location>
        <begin position="37"/>
        <end position="56"/>
    </location>
</feature>
<evidence type="ECO:0000313" key="6">
    <source>
        <dbReference type="EMBL" id="RHJ14701.1"/>
    </source>
</evidence>
<dbReference type="EMBL" id="QRIS01000006">
    <property type="protein sequence ID" value="RHG86549.1"/>
    <property type="molecule type" value="Genomic_DNA"/>
</dbReference>
<keyword evidence="1" id="KW-0472">Membrane</keyword>
<accession>A0A396GEM5</accession>
<dbReference type="EMBL" id="QSSX01000001">
    <property type="protein sequence ID" value="RGM26424.1"/>
    <property type="molecule type" value="Genomic_DNA"/>
</dbReference>
<evidence type="ECO:0000313" key="9">
    <source>
        <dbReference type="Proteomes" id="UP000283992"/>
    </source>
</evidence>
<protein>
    <submittedName>
        <fullName evidence="5">Uncharacterized protein</fullName>
    </submittedName>
</protein>
<dbReference type="EMBL" id="QRLN01000004">
    <property type="protein sequence ID" value="RHJ14701.1"/>
    <property type="molecule type" value="Genomic_DNA"/>
</dbReference>
<evidence type="ECO:0000313" key="8">
    <source>
        <dbReference type="Proteomes" id="UP000283981"/>
    </source>
</evidence>